<dbReference type="WBParaSite" id="SSTP_0000316700.1">
    <property type="protein sequence ID" value="SSTP_0000316700.1"/>
    <property type="gene ID" value="SSTP_0000316700"/>
</dbReference>
<accession>A0A0K0E105</accession>
<protein>
    <submittedName>
        <fullName evidence="4">WW domain-containing protein</fullName>
    </submittedName>
</protein>
<feature type="region of interest" description="Disordered" evidence="1">
    <location>
        <begin position="63"/>
        <end position="90"/>
    </location>
</feature>
<name>A0A0K0E105_STRER</name>
<dbReference type="WBParaSite" id="TCONS_00002247.p1">
    <property type="protein sequence ID" value="TCONS_00002247.p1"/>
    <property type="gene ID" value="XLOC_002119"/>
</dbReference>
<dbReference type="AlphaFoldDB" id="A0A0K0E105"/>
<proteinExistence type="predicted"/>
<keyword evidence="2" id="KW-1185">Reference proteome</keyword>
<feature type="compositionally biased region" description="Low complexity" evidence="1">
    <location>
        <begin position="63"/>
        <end position="80"/>
    </location>
</feature>
<reference evidence="3" key="1">
    <citation type="submission" date="2015-08" db="UniProtKB">
        <authorList>
            <consortium name="WormBaseParasite"/>
        </authorList>
    </citation>
    <scope>IDENTIFICATION</scope>
</reference>
<evidence type="ECO:0000313" key="4">
    <source>
        <dbReference type="WBParaSite" id="TCONS_00002247.p1"/>
    </source>
</evidence>
<evidence type="ECO:0000313" key="2">
    <source>
        <dbReference type="Proteomes" id="UP000035681"/>
    </source>
</evidence>
<organism evidence="3">
    <name type="scientific">Strongyloides stercoralis</name>
    <name type="common">Threadworm</name>
    <dbReference type="NCBI Taxonomy" id="6248"/>
    <lineage>
        <taxon>Eukaryota</taxon>
        <taxon>Metazoa</taxon>
        <taxon>Ecdysozoa</taxon>
        <taxon>Nematoda</taxon>
        <taxon>Chromadorea</taxon>
        <taxon>Rhabditida</taxon>
        <taxon>Tylenchina</taxon>
        <taxon>Panagrolaimomorpha</taxon>
        <taxon>Strongyloidoidea</taxon>
        <taxon>Strongyloididae</taxon>
        <taxon>Strongyloides</taxon>
    </lineage>
</organism>
<dbReference type="Proteomes" id="UP000035681">
    <property type="component" value="Unplaced"/>
</dbReference>
<sequence>MQEGLYNNLPGIMASQRRTKQNLACFLNDKIFDSSFKNTSTETSENNISCGKKVSLNNTTTTTKNEINTTTDSNTLTNSNIKKGNRKQKKVASANTLGSAMQSILIDDKLASPTLGGIGKEKKEDYWYYDKESDGFYYEFAGSRGWRKRNKNTPIQSLPQTTQTFKSKNPLPMEIPHPHDNENVPNYFYNEFSTNKSSSSILPSTSSSGSLTNKVYDPHSDGYYYNMGSVEGWKRRTDSVTSSSKNSCSSPIFNNQQSIRSQVQSNESAISYDNEWIINGKEGDNKNINEFGSSAQSTGSSAASSILDEGFRPKFFIPNQNSITSRTYASYFDNLPSNRDQQRLLQHLSKNDSIKQSVYGISINKNNHTRNFDVELQQENNQLGSKINYLKTREPQIFDNVESCTFVDPLYEYNDIFLASDLNKAFSTSECFNDRSNLIDTTNRDVWGFRTTNSDGGSYICGGEETDYKALEQIWQNLDNNLLTGGEIGCTN</sequence>
<evidence type="ECO:0000313" key="3">
    <source>
        <dbReference type="WBParaSite" id="SSTP_0000316700.1"/>
    </source>
</evidence>
<evidence type="ECO:0000256" key="1">
    <source>
        <dbReference type="SAM" id="MobiDB-lite"/>
    </source>
</evidence>